<dbReference type="AlphaFoldDB" id="A0A0N5CH97"/>
<organism evidence="1 2">
    <name type="scientific">Strongyloides papillosus</name>
    <name type="common">Intestinal threadworm</name>
    <dbReference type="NCBI Taxonomy" id="174720"/>
    <lineage>
        <taxon>Eukaryota</taxon>
        <taxon>Metazoa</taxon>
        <taxon>Ecdysozoa</taxon>
        <taxon>Nematoda</taxon>
        <taxon>Chromadorea</taxon>
        <taxon>Rhabditida</taxon>
        <taxon>Tylenchina</taxon>
        <taxon>Panagrolaimomorpha</taxon>
        <taxon>Strongyloidoidea</taxon>
        <taxon>Strongyloididae</taxon>
        <taxon>Strongyloides</taxon>
    </lineage>
</organism>
<sequence>MIIEHVDATEARIRAPVDMTVYYIYISGNHETFACSTKKSSESTKNKDPIIRRIAKRSDSFVVPTKISLLSNMIKVLDSFMNTGSNMTSVSK</sequence>
<reference evidence="2" key="1">
    <citation type="submission" date="2017-02" db="UniProtKB">
        <authorList>
            <consortium name="WormBaseParasite"/>
        </authorList>
    </citation>
    <scope>IDENTIFICATION</scope>
</reference>
<accession>A0A0N5CH97</accession>
<dbReference type="WBParaSite" id="SPAL_0001721600.1">
    <property type="protein sequence ID" value="SPAL_0001721600.1"/>
    <property type="gene ID" value="SPAL_0001721600"/>
</dbReference>
<keyword evidence="1" id="KW-1185">Reference proteome</keyword>
<protein>
    <submittedName>
        <fullName evidence="2">Ovule protein</fullName>
    </submittedName>
</protein>
<name>A0A0N5CH97_STREA</name>
<proteinExistence type="predicted"/>
<evidence type="ECO:0000313" key="2">
    <source>
        <dbReference type="WBParaSite" id="SPAL_0001721600.1"/>
    </source>
</evidence>
<evidence type="ECO:0000313" key="1">
    <source>
        <dbReference type="Proteomes" id="UP000046392"/>
    </source>
</evidence>
<dbReference type="Proteomes" id="UP000046392">
    <property type="component" value="Unplaced"/>
</dbReference>